<dbReference type="RefSeq" id="WP_185107319.1">
    <property type="nucleotide sequence ID" value="NZ_BAAAXY010000072.1"/>
</dbReference>
<sequence length="73" mass="7966">MNDQLTHLAALCGNCSCGCPQVYLAPDAVADKRIVITDDFGQQIQMSADQFGDLVEKARAGEFDRVLQLELAH</sequence>
<gene>
    <name evidence="1" type="ORF">HD593_008033</name>
</gene>
<protein>
    <recommendedName>
        <fullName evidence="3">DUF397 domain-containing protein</fullName>
    </recommendedName>
</protein>
<keyword evidence="2" id="KW-1185">Reference proteome</keyword>
<name>A0A7X0P0W8_9ACTN</name>
<proteinExistence type="predicted"/>
<organism evidence="1 2">
    <name type="scientific">Nonomuraea rubra</name>
    <dbReference type="NCBI Taxonomy" id="46180"/>
    <lineage>
        <taxon>Bacteria</taxon>
        <taxon>Bacillati</taxon>
        <taxon>Actinomycetota</taxon>
        <taxon>Actinomycetes</taxon>
        <taxon>Streptosporangiales</taxon>
        <taxon>Streptosporangiaceae</taxon>
        <taxon>Nonomuraea</taxon>
    </lineage>
</organism>
<evidence type="ECO:0008006" key="3">
    <source>
        <dbReference type="Google" id="ProtNLM"/>
    </source>
</evidence>
<dbReference type="Proteomes" id="UP000565579">
    <property type="component" value="Unassembled WGS sequence"/>
</dbReference>
<comment type="caution">
    <text evidence="1">The sequence shown here is derived from an EMBL/GenBank/DDBJ whole genome shotgun (WGS) entry which is preliminary data.</text>
</comment>
<evidence type="ECO:0000313" key="2">
    <source>
        <dbReference type="Proteomes" id="UP000565579"/>
    </source>
</evidence>
<dbReference type="AlphaFoldDB" id="A0A7X0P0W8"/>
<evidence type="ECO:0000313" key="1">
    <source>
        <dbReference type="EMBL" id="MBB6553238.1"/>
    </source>
</evidence>
<accession>A0A7X0P0W8</accession>
<reference evidence="1 2" key="1">
    <citation type="submission" date="2020-08" db="EMBL/GenBank/DDBJ databases">
        <title>Sequencing the genomes of 1000 actinobacteria strains.</title>
        <authorList>
            <person name="Klenk H.-P."/>
        </authorList>
    </citation>
    <scope>NUCLEOTIDE SEQUENCE [LARGE SCALE GENOMIC DNA]</scope>
    <source>
        <strain evidence="1 2">DSM 43768</strain>
    </source>
</reference>
<dbReference type="EMBL" id="JACHMI010000001">
    <property type="protein sequence ID" value="MBB6553238.1"/>
    <property type="molecule type" value="Genomic_DNA"/>
</dbReference>